<evidence type="ECO:0000313" key="1">
    <source>
        <dbReference type="EMBL" id="VFQ66370.1"/>
    </source>
</evidence>
<dbReference type="Proteomes" id="UP000595140">
    <property type="component" value="Unassembled WGS sequence"/>
</dbReference>
<dbReference type="EMBL" id="OOIL02000547">
    <property type="protein sequence ID" value="VFQ66370.1"/>
    <property type="molecule type" value="Genomic_DNA"/>
</dbReference>
<evidence type="ECO:0000313" key="2">
    <source>
        <dbReference type="Proteomes" id="UP000595140"/>
    </source>
</evidence>
<protein>
    <submittedName>
        <fullName evidence="1">Uncharacterized protein</fullName>
    </submittedName>
</protein>
<sequence length="163" mass="18076">MDSLLRISVNRAWALFSFGDNRTIELAAGSNRLGDFVKIQEKRNEGKRYILIPSGPKNADLVLFFKAVSSFIDKVTKTDTTKPLEIAPATTTIAQTSVQPQNLPTATTAEHLSLIPPQLATLGVETPGLQLEQFQYGSVEHKREIEVDKHIKGDNQETLLSRM</sequence>
<proteinExistence type="predicted"/>
<keyword evidence="2" id="KW-1185">Reference proteome</keyword>
<reference evidence="1 2" key="1">
    <citation type="submission" date="2018-04" db="EMBL/GenBank/DDBJ databases">
        <authorList>
            <person name="Vogel A."/>
        </authorList>
    </citation>
    <scope>NUCLEOTIDE SEQUENCE [LARGE SCALE GENOMIC DNA]</scope>
</reference>
<dbReference type="AlphaFoldDB" id="A0A484KM10"/>
<accession>A0A484KM10</accession>
<name>A0A484KM10_9ASTE</name>
<gene>
    <name evidence="1" type="ORF">CCAM_LOCUS8146</name>
</gene>
<organism evidence="1 2">
    <name type="scientific">Cuscuta campestris</name>
    <dbReference type="NCBI Taxonomy" id="132261"/>
    <lineage>
        <taxon>Eukaryota</taxon>
        <taxon>Viridiplantae</taxon>
        <taxon>Streptophyta</taxon>
        <taxon>Embryophyta</taxon>
        <taxon>Tracheophyta</taxon>
        <taxon>Spermatophyta</taxon>
        <taxon>Magnoliopsida</taxon>
        <taxon>eudicotyledons</taxon>
        <taxon>Gunneridae</taxon>
        <taxon>Pentapetalae</taxon>
        <taxon>asterids</taxon>
        <taxon>lamiids</taxon>
        <taxon>Solanales</taxon>
        <taxon>Convolvulaceae</taxon>
        <taxon>Cuscuteae</taxon>
        <taxon>Cuscuta</taxon>
        <taxon>Cuscuta subgen. Grammica</taxon>
        <taxon>Cuscuta sect. Cleistogrammica</taxon>
    </lineage>
</organism>